<feature type="compositionally biased region" description="Polar residues" evidence="5">
    <location>
        <begin position="22"/>
        <end position="33"/>
    </location>
</feature>
<dbReference type="SMART" id="SM00614">
    <property type="entry name" value="ZnF_BED"/>
    <property type="match status" value="1"/>
</dbReference>
<sequence length="88" mass="10052">MASSFVDEVQQMNVNDVDVTERQSQPVESSQLTKRSRKGKVTSEVWDHFTIVKDSKPPKAKCNYCNLLFASDSSFNDTSTLRGHLYHR</sequence>
<keyword evidence="8" id="KW-1185">Reference proteome</keyword>
<gene>
    <name evidence="7" type="ORF">GIB67_013676</name>
</gene>
<dbReference type="GO" id="GO:0005634">
    <property type="term" value="C:nucleus"/>
    <property type="evidence" value="ECO:0007669"/>
    <property type="project" value="TreeGrafter"/>
</dbReference>
<evidence type="ECO:0000256" key="5">
    <source>
        <dbReference type="SAM" id="MobiDB-lite"/>
    </source>
</evidence>
<feature type="region of interest" description="Disordered" evidence="5">
    <location>
        <begin position="1"/>
        <end position="38"/>
    </location>
</feature>
<keyword evidence="2 4" id="KW-0863">Zinc-finger</keyword>
<evidence type="ECO:0000313" key="7">
    <source>
        <dbReference type="EMBL" id="KAF6169246.1"/>
    </source>
</evidence>
<dbReference type="InterPro" id="IPR036236">
    <property type="entry name" value="Znf_C2H2_sf"/>
</dbReference>
<evidence type="ECO:0000256" key="3">
    <source>
        <dbReference type="ARBA" id="ARBA00022833"/>
    </source>
</evidence>
<evidence type="ECO:0000256" key="4">
    <source>
        <dbReference type="PROSITE-ProRule" id="PRU00027"/>
    </source>
</evidence>
<comment type="caution">
    <text evidence="7">The sequence shown here is derived from an EMBL/GenBank/DDBJ whole genome shotgun (WGS) entry which is preliminary data.</text>
</comment>
<evidence type="ECO:0000256" key="2">
    <source>
        <dbReference type="ARBA" id="ARBA00022771"/>
    </source>
</evidence>
<dbReference type="GO" id="GO:0006357">
    <property type="term" value="P:regulation of transcription by RNA polymerase II"/>
    <property type="evidence" value="ECO:0007669"/>
    <property type="project" value="TreeGrafter"/>
</dbReference>
<dbReference type="PROSITE" id="PS50808">
    <property type="entry name" value="ZF_BED"/>
    <property type="match status" value="1"/>
</dbReference>
<proteinExistence type="predicted"/>
<keyword evidence="3" id="KW-0862">Zinc</keyword>
<dbReference type="Proteomes" id="UP000541444">
    <property type="component" value="Unassembled WGS sequence"/>
</dbReference>
<evidence type="ECO:0000259" key="6">
    <source>
        <dbReference type="PROSITE" id="PS50808"/>
    </source>
</evidence>
<dbReference type="EMBL" id="JACGCM010000669">
    <property type="protein sequence ID" value="KAF6169246.1"/>
    <property type="molecule type" value="Genomic_DNA"/>
</dbReference>
<keyword evidence="1" id="KW-0479">Metal-binding</keyword>
<dbReference type="GO" id="GO:0008270">
    <property type="term" value="F:zinc ion binding"/>
    <property type="evidence" value="ECO:0007669"/>
    <property type="project" value="UniProtKB-KW"/>
</dbReference>
<evidence type="ECO:0000256" key="1">
    <source>
        <dbReference type="ARBA" id="ARBA00022723"/>
    </source>
</evidence>
<dbReference type="OrthoDB" id="994560at2759"/>
<dbReference type="InterPro" id="IPR003656">
    <property type="entry name" value="Znf_BED"/>
</dbReference>
<dbReference type="Pfam" id="PF02892">
    <property type="entry name" value="zf-BED"/>
    <property type="match status" value="1"/>
</dbReference>
<dbReference type="AlphaFoldDB" id="A0A7J7NPZ9"/>
<dbReference type="InterPro" id="IPR053031">
    <property type="entry name" value="Cuticle_assoc_protein"/>
</dbReference>
<protein>
    <recommendedName>
        <fullName evidence="6">BED-type domain-containing protein</fullName>
    </recommendedName>
</protein>
<reference evidence="7 8" key="1">
    <citation type="journal article" date="2020" name="IScience">
        <title>Genome Sequencing of the Endangered Kingdonia uniflora (Circaeasteraceae, Ranunculales) Reveals Potential Mechanisms of Evolutionary Specialization.</title>
        <authorList>
            <person name="Sun Y."/>
            <person name="Deng T."/>
            <person name="Zhang A."/>
            <person name="Moore M.J."/>
            <person name="Landis J.B."/>
            <person name="Lin N."/>
            <person name="Zhang H."/>
            <person name="Zhang X."/>
            <person name="Huang J."/>
            <person name="Zhang X."/>
            <person name="Sun H."/>
            <person name="Wang H."/>
        </authorList>
    </citation>
    <scope>NUCLEOTIDE SEQUENCE [LARGE SCALE GENOMIC DNA]</scope>
    <source>
        <strain evidence="7">TB1705</strain>
        <tissue evidence="7">Leaf</tissue>
    </source>
</reference>
<dbReference type="GO" id="GO:1990837">
    <property type="term" value="F:sequence-specific double-stranded DNA binding"/>
    <property type="evidence" value="ECO:0007669"/>
    <property type="project" value="TreeGrafter"/>
</dbReference>
<dbReference type="SUPFAM" id="SSF57667">
    <property type="entry name" value="beta-beta-alpha zinc fingers"/>
    <property type="match status" value="1"/>
</dbReference>
<organism evidence="7 8">
    <name type="scientific">Kingdonia uniflora</name>
    <dbReference type="NCBI Taxonomy" id="39325"/>
    <lineage>
        <taxon>Eukaryota</taxon>
        <taxon>Viridiplantae</taxon>
        <taxon>Streptophyta</taxon>
        <taxon>Embryophyta</taxon>
        <taxon>Tracheophyta</taxon>
        <taxon>Spermatophyta</taxon>
        <taxon>Magnoliopsida</taxon>
        <taxon>Ranunculales</taxon>
        <taxon>Circaeasteraceae</taxon>
        <taxon>Kingdonia</taxon>
    </lineage>
</organism>
<name>A0A7J7NPZ9_9MAGN</name>
<feature type="domain" description="BED-type" evidence="6">
    <location>
        <begin position="40"/>
        <end position="88"/>
    </location>
</feature>
<accession>A0A7J7NPZ9</accession>
<evidence type="ECO:0000313" key="8">
    <source>
        <dbReference type="Proteomes" id="UP000541444"/>
    </source>
</evidence>
<dbReference type="PANTHER" id="PTHR34396">
    <property type="entry name" value="OS03G0264950 PROTEIN-RELATED"/>
    <property type="match status" value="1"/>
</dbReference>
<dbReference type="PANTHER" id="PTHR34396:SF25">
    <property type="entry name" value="BOUNDARY ELEMENT ASSOCIATED FACTOR"/>
    <property type="match status" value="1"/>
</dbReference>